<keyword evidence="2" id="KW-1185">Reference proteome</keyword>
<name>A0ACC3A512_9EURO</name>
<comment type="caution">
    <text evidence="1">The sequence shown here is derived from an EMBL/GenBank/DDBJ whole genome shotgun (WGS) entry which is preliminary data.</text>
</comment>
<proteinExistence type="predicted"/>
<dbReference type="Proteomes" id="UP001172386">
    <property type="component" value="Unassembled WGS sequence"/>
</dbReference>
<gene>
    <name evidence="1" type="ORF">H2198_005661</name>
</gene>
<dbReference type="EMBL" id="JAPDRQ010000095">
    <property type="protein sequence ID" value="KAJ9655475.1"/>
    <property type="molecule type" value="Genomic_DNA"/>
</dbReference>
<evidence type="ECO:0000313" key="1">
    <source>
        <dbReference type="EMBL" id="KAJ9655475.1"/>
    </source>
</evidence>
<protein>
    <submittedName>
        <fullName evidence="1">Uncharacterized protein</fullName>
    </submittedName>
</protein>
<accession>A0ACC3A512</accession>
<organism evidence="1 2">
    <name type="scientific">Neophaeococcomyces mojaviensis</name>
    <dbReference type="NCBI Taxonomy" id="3383035"/>
    <lineage>
        <taxon>Eukaryota</taxon>
        <taxon>Fungi</taxon>
        <taxon>Dikarya</taxon>
        <taxon>Ascomycota</taxon>
        <taxon>Pezizomycotina</taxon>
        <taxon>Eurotiomycetes</taxon>
        <taxon>Chaetothyriomycetidae</taxon>
        <taxon>Chaetothyriales</taxon>
        <taxon>Chaetothyriales incertae sedis</taxon>
        <taxon>Neophaeococcomyces</taxon>
    </lineage>
</organism>
<sequence>MKTTTALLSHVQKLLARLHPPSPPTAEEGQQLLKVLQSSFRKQLDAEHPHPFKPSSKDTSGHDIPAGRGSAPLWATSHHFGSVLAHPILASTDGTVTKHNAARSLDRLIAESQADVARLIVLLQQHKRELRVSGGLGNDTAFGNKLDDWMNSTDRQSRESFLLNDLALRSALDIFVKEKNEIILWSWLCLVYERKLIHAQLTSKKWLHVEDYLVSRLMGLAIQRHDLDDAAQQFLHACRYRESSGRANPSLHTSRPGLQHTLMTNSAQRLASAIIFHRNQHGISAEAFDDLMKYLPEWTPNPTTSDAFCMVYHPSKPSADLLYDFLQRQSAATVLSERQKSARPTSRRATMTAILDASKLSLGQKKKSQASFLLDFAIDNYPDYLPPRQTDAVEPQLETSFNFVPG</sequence>
<reference evidence="1" key="1">
    <citation type="submission" date="2022-10" db="EMBL/GenBank/DDBJ databases">
        <title>Culturing micro-colonial fungi from biological soil crusts in the Mojave desert and describing Neophaeococcomyces mojavensis, and introducing the new genera and species Taxawa tesnikishii.</title>
        <authorList>
            <person name="Kurbessoian T."/>
            <person name="Stajich J.E."/>
        </authorList>
    </citation>
    <scope>NUCLEOTIDE SEQUENCE</scope>
    <source>
        <strain evidence="1">JES_112</strain>
    </source>
</reference>
<evidence type="ECO:0000313" key="2">
    <source>
        <dbReference type="Proteomes" id="UP001172386"/>
    </source>
</evidence>